<keyword evidence="4 13" id="KW-0165">Cleavage on pair of basic residues</keyword>
<organism evidence="14 15">
    <name type="scientific">Monosporascus ibericus</name>
    <dbReference type="NCBI Taxonomy" id="155417"/>
    <lineage>
        <taxon>Eukaryota</taxon>
        <taxon>Fungi</taxon>
        <taxon>Dikarya</taxon>
        <taxon>Ascomycota</taxon>
        <taxon>Pezizomycotina</taxon>
        <taxon>Sordariomycetes</taxon>
        <taxon>Xylariomycetidae</taxon>
        <taxon>Xylariales</taxon>
        <taxon>Xylariales incertae sedis</taxon>
        <taxon>Monosporascus</taxon>
    </lineage>
</organism>
<feature type="signal peptide" evidence="13">
    <location>
        <begin position="1"/>
        <end position="16"/>
    </location>
</feature>
<keyword evidence="5 12" id="KW-0479">Metal-binding</keyword>
<evidence type="ECO:0000256" key="4">
    <source>
        <dbReference type="ARBA" id="ARBA00022685"/>
    </source>
</evidence>
<dbReference type="Gene3D" id="3.40.390.10">
    <property type="entry name" value="Collagenase (Catalytic Domain)"/>
    <property type="match status" value="1"/>
</dbReference>
<keyword evidence="10" id="KW-0865">Zymogen</keyword>
<evidence type="ECO:0000256" key="8">
    <source>
        <dbReference type="ARBA" id="ARBA00022833"/>
    </source>
</evidence>
<dbReference type="InterPro" id="IPR050414">
    <property type="entry name" value="Fungal_M35_metalloproteases"/>
</dbReference>
<dbReference type="OrthoDB" id="412874at2759"/>
<sequence>MKLLASFPYLAALANAAAVELDQRATPSPLDFKIEMVGNSQIKASITNTGNSALRVFKTGSILDSRPIEKVKVSHGGKQAWSPRVVVPFSGMRVYVEPSLADAEEDFQTIAAGETVEVQWDAAEVHDLSAGGAFDFATAGALAYTYAVDGNDSKTAEIAGAAIYQSNVVTAHQVDGAAAASVGHAFHAKTKKRTTVQADCDGAQRSVLKDTLGYCRAYAKGGAAAASSGDTGKLEEYFKSSSTETRGTVEEVFNRIVSECGSSAGGAPRTHCADIWPGGNCQGGVVAYTIPWESYIVYCSSWFGYPATAGNCHEVDRPFIMLHETTHLTEVKGTQDYGCYGYECARGLSPHQNINHADTYALFANAIAVGC</sequence>
<dbReference type="EMBL" id="QJNU01000828">
    <property type="protein sequence ID" value="RYO85049.1"/>
    <property type="molecule type" value="Genomic_DNA"/>
</dbReference>
<evidence type="ECO:0000256" key="2">
    <source>
        <dbReference type="ARBA" id="ARBA00010279"/>
    </source>
</evidence>
<evidence type="ECO:0000256" key="11">
    <source>
        <dbReference type="PIRSR" id="PIRSR601384-1"/>
    </source>
</evidence>
<comment type="subcellular location">
    <subcellularLocation>
        <location evidence="13">Secreted</location>
    </subcellularLocation>
</comment>
<dbReference type="Proteomes" id="UP000293360">
    <property type="component" value="Unassembled WGS sequence"/>
</dbReference>
<keyword evidence="13" id="KW-0964">Secreted</keyword>
<feature type="binding site" evidence="12">
    <location>
        <position position="323"/>
    </location>
    <ligand>
        <name>Zn(2+)</name>
        <dbReference type="ChEBI" id="CHEBI:29105"/>
        <note>catalytic</note>
    </ligand>
</feature>
<dbReference type="GO" id="GO:0004222">
    <property type="term" value="F:metalloendopeptidase activity"/>
    <property type="evidence" value="ECO:0007669"/>
    <property type="project" value="InterPro"/>
</dbReference>
<dbReference type="AlphaFoldDB" id="A0A4V1X914"/>
<feature type="binding site" evidence="12">
    <location>
        <position position="336"/>
    </location>
    <ligand>
        <name>Zn(2+)</name>
        <dbReference type="ChEBI" id="CHEBI:29105"/>
        <note>catalytic</note>
    </ligand>
</feature>
<dbReference type="CDD" id="cd11008">
    <property type="entry name" value="M35_deuterolysin_like"/>
    <property type="match status" value="1"/>
</dbReference>
<evidence type="ECO:0000256" key="7">
    <source>
        <dbReference type="ARBA" id="ARBA00022801"/>
    </source>
</evidence>
<evidence type="ECO:0000256" key="13">
    <source>
        <dbReference type="RuleBase" id="RU361126"/>
    </source>
</evidence>
<evidence type="ECO:0000313" key="15">
    <source>
        <dbReference type="Proteomes" id="UP000293360"/>
    </source>
</evidence>
<evidence type="ECO:0000256" key="9">
    <source>
        <dbReference type="ARBA" id="ARBA00023049"/>
    </source>
</evidence>
<dbReference type="GO" id="GO:0046872">
    <property type="term" value="F:metal ion binding"/>
    <property type="evidence" value="ECO:0007669"/>
    <property type="project" value="UniProtKB-KW"/>
</dbReference>
<reference evidence="14 15" key="1">
    <citation type="submission" date="2018-06" db="EMBL/GenBank/DDBJ databases">
        <title>Complete Genomes of Monosporascus.</title>
        <authorList>
            <person name="Robinson A.J."/>
            <person name="Natvig D.O."/>
        </authorList>
    </citation>
    <scope>NUCLEOTIDE SEQUENCE [LARGE SCALE GENOMIC DNA]</scope>
    <source>
        <strain evidence="14 15">CBS 110550</strain>
    </source>
</reference>
<comment type="similarity">
    <text evidence="2 13">Belongs to the peptidase M35 family.</text>
</comment>
<evidence type="ECO:0000256" key="6">
    <source>
        <dbReference type="ARBA" id="ARBA00022729"/>
    </source>
</evidence>
<comment type="caution">
    <text evidence="14">The sequence shown here is derived from an EMBL/GenBank/DDBJ whole genome shotgun (WGS) entry which is preliminary data.</text>
</comment>
<keyword evidence="9 13" id="KW-0482">Metalloprotease</keyword>
<evidence type="ECO:0000256" key="5">
    <source>
        <dbReference type="ARBA" id="ARBA00022723"/>
    </source>
</evidence>
<evidence type="ECO:0000256" key="10">
    <source>
        <dbReference type="ARBA" id="ARBA00023145"/>
    </source>
</evidence>
<proteinExistence type="inferred from homology"/>
<keyword evidence="7 13" id="KW-0378">Hydrolase</keyword>
<keyword evidence="3 13" id="KW-0645">Protease</keyword>
<dbReference type="PANTHER" id="PTHR37016:SF2">
    <property type="entry name" value="NEUTRAL PROTEASE 2 HOMOLOG SNOG_02177"/>
    <property type="match status" value="1"/>
</dbReference>
<comment type="function">
    <text evidence="13">Secreted metalloproteinase that allows assimilation of proteinaceous substrates. Shows high activities on basic nuclear substrates such as histone and protamine.</text>
</comment>
<gene>
    <name evidence="14" type="ORF">DL764_009234</name>
</gene>
<dbReference type="InterPro" id="IPR001384">
    <property type="entry name" value="Peptidase_M35"/>
</dbReference>
<dbReference type="STRING" id="155417.A0A4V1X914"/>
<feature type="chain" id="PRO_5020848252" description="Neutral protease 2" evidence="13">
    <location>
        <begin position="17"/>
        <end position="371"/>
    </location>
</feature>
<evidence type="ECO:0000256" key="12">
    <source>
        <dbReference type="PIRSR" id="PIRSR601384-2"/>
    </source>
</evidence>
<dbReference type="GO" id="GO:0006508">
    <property type="term" value="P:proteolysis"/>
    <property type="evidence" value="ECO:0007669"/>
    <property type="project" value="UniProtKB-KW"/>
</dbReference>
<dbReference type="SUPFAM" id="SSF55486">
    <property type="entry name" value="Metalloproteases ('zincins'), catalytic domain"/>
    <property type="match status" value="1"/>
</dbReference>
<feature type="binding site" evidence="12">
    <location>
        <position position="327"/>
    </location>
    <ligand>
        <name>Zn(2+)</name>
        <dbReference type="ChEBI" id="CHEBI:29105"/>
        <note>catalytic</note>
    </ligand>
</feature>
<evidence type="ECO:0000256" key="3">
    <source>
        <dbReference type="ARBA" id="ARBA00022670"/>
    </source>
</evidence>
<accession>A0A4V1X914</accession>
<evidence type="ECO:0000256" key="1">
    <source>
        <dbReference type="ARBA" id="ARBA00001187"/>
    </source>
</evidence>
<name>A0A4V1X914_9PEZI</name>
<dbReference type="Gene3D" id="2.60.40.2970">
    <property type="match status" value="1"/>
</dbReference>
<keyword evidence="15" id="KW-1185">Reference proteome</keyword>
<dbReference type="PRINTS" id="PR00768">
    <property type="entry name" value="DEUTEROLYSIN"/>
</dbReference>
<dbReference type="InterPro" id="IPR024079">
    <property type="entry name" value="MetalloPept_cat_dom_sf"/>
</dbReference>
<dbReference type="GO" id="GO:0005576">
    <property type="term" value="C:extracellular region"/>
    <property type="evidence" value="ECO:0007669"/>
    <property type="project" value="UniProtKB-SubCell"/>
</dbReference>
<dbReference type="EC" id="3.4.24.39" evidence="13"/>
<protein>
    <recommendedName>
        <fullName evidence="13">Neutral protease 2</fullName>
        <ecNumber evidence="13">3.4.24.39</ecNumber>
    </recommendedName>
    <alternativeName>
        <fullName evidence="13">Deuterolysin</fullName>
    </alternativeName>
</protein>
<keyword evidence="8 12" id="KW-0862">Zinc</keyword>
<evidence type="ECO:0000313" key="14">
    <source>
        <dbReference type="EMBL" id="RYO85049.1"/>
    </source>
</evidence>
<comment type="cofactor">
    <cofactor evidence="12 13">
        <name>Zn(2+)</name>
        <dbReference type="ChEBI" id="CHEBI:29105"/>
    </cofactor>
    <text evidence="12 13">Binds 1 zinc ion per subunit.</text>
</comment>
<dbReference type="PANTHER" id="PTHR37016">
    <property type="match status" value="1"/>
</dbReference>
<feature type="active site" evidence="11">
    <location>
        <position position="324"/>
    </location>
</feature>
<dbReference type="Pfam" id="PF02102">
    <property type="entry name" value="Peptidase_M35"/>
    <property type="match status" value="1"/>
</dbReference>
<keyword evidence="6 13" id="KW-0732">Signal</keyword>
<comment type="catalytic activity">
    <reaction evidence="1 13">
        <text>Preferential cleavage of bonds with hydrophobic residues in P1'. Also 3-Asn-|-Gln-4 and 8-Gly-|-Ser-9 bonds in insulin B chain.</text>
        <dbReference type="EC" id="3.4.24.39"/>
    </reaction>
</comment>